<dbReference type="Pfam" id="PF06718">
    <property type="entry name" value="DUF1203"/>
    <property type="match status" value="1"/>
</dbReference>
<dbReference type="PATRIC" id="fig|1619313.3.peg.3912"/>
<dbReference type="PIRSF" id="PIRSF034110">
    <property type="entry name" value="DUF1203"/>
    <property type="match status" value="1"/>
</dbReference>
<dbReference type="KEGG" id="ege:EM595_p0294"/>
<evidence type="ECO:0000313" key="2">
    <source>
        <dbReference type="Proteomes" id="UP000059419"/>
    </source>
</evidence>
<gene>
    <name evidence="1" type="ORF">EM595_p0294</name>
</gene>
<keyword evidence="2" id="KW-1185">Reference proteome</keyword>
<sequence>MNYKISGLKAEPFIHLFGQSDACLNRLGASRHTVDSYPGYPDRISLCDIPMGETAILINHIYQPANTPYFGTHAIYLWEGCTQQGIYVNALPEVMTNRLLSLRAYDERHFIRQADICEGKFAEQLIHLFFADPLINYIQIHNAKRGCYSCCVERDE</sequence>
<proteinExistence type="predicted"/>
<protein>
    <recommendedName>
        <fullName evidence="3">DUF1203 domain-containing protein</fullName>
    </recommendedName>
</protein>
<evidence type="ECO:0000313" key="1">
    <source>
        <dbReference type="EMBL" id="CUU25992.1"/>
    </source>
</evidence>
<dbReference type="EMBL" id="LN907828">
    <property type="protein sequence ID" value="CUU25992.1"/>
    <property type="molecule type" value="Genomic_DNA"/>
</dbReference>
<dbReference type="RefSeq" id="WP_067436335.1">
    <property type="nucleotide sequence ID" value="NZ_LN907828.1"/>
</dbReference>
<name>A0A0U5L9I7_9GAMM</name>
<dbReference type="OrthoDB" id="5953307at2"/>
<accession>A0A0U5L9I7</accession>
<dbReference type="AlphaFoldDB" id="A0A0U5L9I7"/>
<organism evidence="1 2">
    <name type="scientific">Duffyella gerundensis</name>
    <dbReference type="NCBI Taxonomy" id="1619313"/>
    <lineage>
        <taxon>Bacteria</taxon>
        <taxon>Pseudomonadati</taxon>
        <taxon>Pseudomonadota</taxon>
        <taxon>Gammaproteobacteria</taxon>
        <taxon>Enterobacterales</taxon>
        <taxon>Erwiniaceae</taxon>
        <taxon>Duffyella</taxon>
    </lineage>
</organism>
<evidence type="ECO:0008006" key="3">
    <source>
        <dbReference type="Google" id="ProtNLM"/>
    </source>
</evidence>
<reference evidence="2" key="1">
    <citation type="submission" date="2015-11" db="EMBL/GenBank/DDBJ databases">
        <authorList>
            <person name="Blom J."/>
        </authorList>
    </citation>
    <scope>NUCLEOTIDE SEQUENCE [LARGE SCALE GENOMIC DNA]</scope>
    <source>
        <plasmid evidence="2">pEM01</plasmid>
    </source>
</reference>
<geneLocation type="plasmid" evidence="2">
    <name>pEM01</name>
</geneLocation>
<dbReference type="InterPro" id="IPR009593">
    <property type="entry name" value="DUF1203"/>
</dbReference>
<dbReference type="Proteomes" id="UP000059419">
    <property type="component" value="Plasmid pEM01"/>
</dbReference>